<dbReference type="AlphaFoldDB" id="A0AAD5D4W6"/>
<dbReference type="EMBL" id="JAMZMK010005552">
    <property type="protein sequence ID" value="KAI7753097.1"/>
    <property type="molecule type" value="Genomic_DNA"/>
</dbReference>
<gene>
    <name evidence="2" type="ORF">M8C21_011666</name>
</gene>
<dbReference type="Proteomes" id="UP001206925">
    <property type="component" value="Unassembled WGS sequence"/>
</dbReference>
<sequence length="299" mass="33473">MVGREVLENSFSNLNLFNGQDQATIVPSKFDSVMSPALAFDSIPSNTKFRKSPVSRPVRHSGPPPGFHNPKHRNEDPALDDYSWLDGYQVPYAGSYSNDGFGNSFNCLPQPNKLLNTSKTSLGMECFPFPGKQVSTTVPANIGNGNGWLDYQIPEHSSLQQESVKTGNEQFLAVPQQYQGHSLWEGRFFVLNTSTKVDDVECDLVPSFPYWMIEIVGEQFGKLAGFLWDCNMKGNDFRKPTPTVYLYVLRSLSSCLKLMGTIDVCIIVISALQHLQSKSFGNSEIFNADVWHYHFCFAT</sequence>
<accession>A0AAD5D4W6</accession>
<organism evidence="2 3">
    <name type="scientific">Ambrosia artemisiifolia</name>
    <name type="common">Common ragweed</name>
    <dbReference type="NCBI Taxonomy" id="4212"/>
    <lineage>
        <taxon>Eukaryota</taxon>
        <taxon>Viridiplantae</taxon>
        <taxon>Streptophyta</taxon>
        <taxon>Embryophyta</taxon>
        <taxon>Tracheophyta</taxon>
        <taxon>Spermatophyta</taxon>
        <taxon>Magnoliopsida</taxon>
        <taxon>eudicotyledons</taxon>
        <taxon>Gunneridae</taxon>
        <taxon>Pentapetalae</taxon>
        <taxon>asterids</taxon>
        <taxon>campanulids</taxon>
        <taxon>Asterales</taxon>
        <taxon>Asteraceae</taxon>
        <taxon>Asteroideae</taxon>
        <taxon>Heliantheae alliance</taxon>
        <taxon>Heliantheae</taxon>
        <taxon>Ambrosia</taxon>
    </lineage>
</organism>
<proteinExistence type="predicted"/>
<comment type="caution">
    <text evidence="2">The sequence shown here is derived from an EMBL/GenBank/DDBJ whole genome shotgun (WGS) entry which is preliminary data.</text>
</comment>
<feature type="compositionally biased region" description="Basic residues" evidence="1">
    <location>
        <begin position="48"/>
        <end position="59"/>
    </location>
</feature>
<name>A0AAD5D4W6_AMBAR</name>
<evidence type="ECO:0000313" key="2">
    <source>
        <dbReference type="EMBL" id="KAI7753097.1"/>
    </source>
</evidence>
<protein>
    <submittedName>
        <fullName evidence="2">Uncharacterized protein</fullName>
    </submittedName>
</protein>
<evidence type="ECO:0000313" key="3">
    <source>
        <dbReference type="Proteomes" id="UP001206925"/>
    </source>
</evidence>
<reference evidence="2" key="1">
    <citation type="submission" date="2022-06" db="EMBL/GenBank/DDBJ databases">
        <title>Uncovering the hologenomic basis of an extraordinary plant invasion.</title>
        <authorList>
            <person name="Bieker V.C."/>
            <person name="Martin M.D."/>
            <person name="Gilbert T."/>
            <person name="Hodgins K."/>
            <person name="Battlay P."/>
            <person name="Petersen B."/>
            <person name="Wilson J."/>
        </authorList>
    </citation>
    <scope>NUCLEOTIDE SEQUENCE</scope>
    <source>
        <strain evidence="2">AA19_3_7</strain>
        <tissue evidence="2">Leaf</tissue>
    </source>
</reference>
<keyword evidence="3" id="KW-1185">Reference proteome</keyword>
<evidence type="ECO:0000256" key="1">
    <source>
        <dbReference type="SAM" id="MobiDB-lite"/>
    </source>
</evidence>
<feature type="region of interest" description="Disordered" evidence="1">
    <location>
        <begin position="48"/>
        <end position="75"/>
    </location>
</feature>